<dbReference type="EMBL" id="JAQQLI010000074">
    <property type="protein sequence ID" value="MDC7789455.1"/>
    <property type="molecule type" value="Genomic_DNA"/>
</dbReference>
<dbReference type="InterPro" id="IPR009154">
    <property type="entry name" value="Membr-bd_4haem_cyt_TorC"/>
</dbReference>
<evidence type="ECO:0000256" key="8">
    <source>
        <dbReference type="ARBA" id="ARBA00022723"/>
    </source>
</evidence>
<evidence type="ECO:0000256" key="5">
    <source>
        <dbReference type="ARBA" id="ARBA00022519"/>
    </source>
</evidence>
<feature type="domain" description="NapC/NirT cytochrome c N-terminal" evidence="15">
    <location>
        <begin position="10"/>
        <end position="180"/>
    </location>
</feature>
<protein>
    <recommendedName>
        <fullName evidence="13">Cytochrome c-type protein</fullName>
    </recommendedName>
</protein>
<dbReference type="SUPFAM" id="SSF46626">
    <property type="entry name" value="Cytochrome c"/>
    <property type="match status" value="1"/>
</dbReference>
<sequence length="385" mass="42248">MKRFLLDRRTWILGGVAAAGVVVGIVGWGGFHTAMEMTNTLDFCVSCHEMKSTVYEEYKKSVHFKNASGVRAVCSDCHVPRAWGPKVVAKVMATNDLLEHLKGSLDTTEKFESERLRLARSVWAKMKASDSRECRNCHGFDAMDFHKQKPAAATQMQKAAQTGGTCIDCHKGIAHKLPDMTAGWKTMFASLKAAAATASPKAGETVYTLETVPFTIDKPDGDAGAPAGRILGGTAVTVLARDGDAARVRVSGWQQQGVERMLYARQGKRIFSVLMTPAVTDKVEHAQSMVDPDTGQTWTEGTIDVWIPAKGLVADGRKLWEYGEDLYVSTCTVCHSSPEVAHYSANEWIGVLNSMKQQISLDDEQYRFLQKYLQLHAKDTGGTTH</sequence>
<keyword evidence="4 13" id="KW-1003">Cell membrane</keyword>
<evidence type="ECO:0000256" key="14">
    <source>
        <dbReference type="SAM" id="Phobius"/>
    </source>
</evidence>
<accession>A0ABT5JKE0</accession>
<keyword evidence="10 14" id="KW-1133">Transmembrane helix</keyword>
<dbReference type="Pfam" id="PF03264">
    <property type="entry name" value="Cytochrom_NNT"/>
    <property type="match status" value="1"/>
</dbReference>
<organism evidence="16 17">
    <name type="scientific">Rhodoplanes tepidamans</name>
    <name type="common">Rhodoplanes cryptolactis</name>
    <dbReference type="NCBI Taxonomy" id="200616"/>
    <lineage>
        <taxon>Bacteria</taxon>
        <taxon>Pseudomonadati</taxon>
        <taxon>Pseudomonadota</taxon>
        <taxon>Alphaproteobacteria</taxon>
        <taxon>Hyphomicrobiales</taxon>
        <taxon>Nitrobacteraceae</taxon>
        <taxon>Rhodoplanes</taxon>
    </lineage>
</organism>
<keyword evidence="5 13" id="KW-0997">Cell inner membrane</keyword>
<comment type="similarity">
    <text evidence="2 13">Belongs to the TorC/TorY family.</text>
</comment>
<keyword evidence="3 13" id="KW-0813">Transport</keyword>
<evidence type="ECO:0000313" key="16">
    <source>
        <dbReference type="EMBL" id="MDC7789455.1"/>
    </source>
</evidence>
<keyword evidence="7 14" id="KW-0812">Transmembrane</keyword>
<keyword evidence="12 13" id="KW-0472">Membrane</keyword>
<keyword evidence="6 13" id="KW-0349">Heme</keyword>
<dbReference type="InterPro" id="IPR051174">
    <property type="entry name" value="Cytochrome_c-type_ET"/>
</dbReference>
<dbReference type="SUPFAM" id="SSF48695">
    <property type="entry name" value="Multiheme cytochromes"/>
    <property type="match status" value="1"/>
</dbReference>
<comment type="caution">
    <text evidence="16">The sequence shown here is derived from an EMBL/GenBank/DDBJ whole genome shotgun (WGS) entry which is preliminary data.</text>
</comment>
<evidence type="ECO:0000256" key="2">
    <source>
        <dbReference type="ARBA" id="ARBA00006417"/>
    </source>
</evidence>
<dbReference type="InterPro" id="IPR036909">
    <property type="entry name" value="Cyt_c-like_dom_sf"/>
</dbReference>
<dbReference type="PANTHER" id="PTHR30333">
    <property type="entry name" value="CYTOCHROME C-TYPE PROTEIN"/>
    <property type="match status" value="1"/>
</dbReference>
<name>A0ABT5JKE0_RHOTP</name>
<dbReference type="Proteomes" id="UP001165652">
    <property type="component" value="Unassembled WGS sequence"/>
</dbReference>
<reference evidence="16" key="2">
    <citation type="submission" date="2023-02" db="EMBL/GenBank/DDBJ databases">
        <authorList>
            <person name="Rayyan A."/>
            <person name="Meyer T."/>
            <person name="Kyndt J.A."/>
        </authorList>
    </citation>
    <scope>NUCLEOTIDE SEQUENCE</scope>
    <source>
        <strain evidence="16">DSM 9987</strain>
    </source>
</reference>
<reference evidence="16" key="1">
    <citation type="journal article" date="2023" name="Microbiol Resour">
        <title>Genome Sequences of Rhodoplanes serenus and Two Thermotolerant Strains, Rhodoplanes tepidamans and 'Rhodoplanes cryptolactis,' Further Refine the Genus.</title>
        <authorList>
            <person name="Rayyan A.A."/>
            <person name="Kyndt J.A."/>
        </authorList>
    </citation>
    <scope>NUCLEOTIDE SEQUENCE</scope>
    <source>
        <strain evidence="16">DSM 9987</strain>
    </source>
</reference>
<evidence type="ECO:0000256" key="12">
    <source>
        <dbReference type="ARBA" id="ARBA00023136"/>
    </source>
</evidence>
<evidence type="ECO:0000259" key="15">
    <source>
        <dbReference type="Pfam" id="PF03264"/>
    </source>
</evidence>
<keyword evidence="17" id="KW-1185">Reference proteome</keyword>
<comment type="subcellular location">
    <subcellularLocation>
        <location evidence="1">Cell inner membrane</location>
        <topology evidence="1">Single-pass type II membrane protein</topology>
    </subcellularLocation>
</comment>
<dbReference type="PIRSF" id="PIRSF000014">
    <property type="entry name" value="4_hem_cytch_TorC"/>
    <property type="match status" value="1"/>
</dbReference>
<evidence type="ECO:0000256" key="10">
    <source>
        <dbReference type="ARBA" id="ARBA00022989"/>
    </source>
</evidence>
<evidence type="ECO:0000256" key="13">
    <source>
        <dbReference type="PIRNR" id="PIRNR000014"/>
    </source>
</evidence>
<evidence type="ECO:0000256" key="3">
    <source>
        <dbReference type="ARBA" id="ARBA00022448"/>
    </source>
</evidence>
<evidence type="ECO:0000313" key="17">
    <source>
        <dbReference type="Proteomes" id="UP001165652"/>
    </source>
</evidence>
<evidence type="ECO:0000256" key="4">
    <source>
        <dbReference type="ARBA" id="ARBA00022475"/>
    </source>
</evidence>
<dbReference type="Gene3D" id="1.10.3820.10">
    <property type="entry name" value="Di-heme elbow motif domain"/>
    <property type="match status" value="1"/>
</dbReference>
<evidence type="ECO:0000256" key="11">
    <source>
        <dbReference type="ARBA" id="ARBA00023004"/>
    </source>
</evidence>
<keyword evidence="11 13" id="KW-0408">Iron</keyword>
<dbReference type="InterPro" id="IPR005126">
    <property type="entry name" value="NapC/NirT_cyt_c_N"/>
</dbReference>
<gene>
    <name evidence="16" type="ORF">PQJ73_27565</name>
</gene>
<keyword evidence="8 13" id="KW-0479">Metal-binding</keyword>
<feature type="transmembrane region" description="Helical" evidence="14">
    <location>
        <begin position="12"/>
        <end position="31"/>
    </location>
</feature>
<proteinExistence type="inferred from homology"/>
<evidence type="ECO:0000256" key="1">
    <source>
        <dbReference type="ARBA" id="ARBA00004249"/>
    </source>
</evidence>
<dbReference type="InterPro" id="IPR038266">
    <property type="entry name" value="NapC/NirT_cytc_sf"/>
</dbReference>
<dbReference type="PANTHER" id="PTHR30333:SF3">
    <property type="entry name" value="CYTOCHROME C-TYPE PROTEIN TORY"/>
    <property type="match status" value="1"/>
</dbReference>
<dbReference type="RefSeq" id="WP_272780280.1">
    <property type="nucleotide sequence ID" value="NZ_JAQQLI010000074.1"/>
</dbReference>
<keyword evidence="9 13" id="KW-0249">Electron transport</keyword>
<dbReference type="InterPro" id="IPR036280">
    <property type="entry name" value="Multihaem_cyt_sf"/>
</dbReference>
<evidence type="ECO:0000256" key="9">
    <source>
        <dbReference type="ARBA" id="ARBA00022982"/>
    </source>
</evidence>
<evidence type="ECO:0000256" key="7">
    <source>
        <dbReference type="ARBA" id="ARBA00022692"/>
    </source>
</evidence>
<evidence type="ECO:0000256" key="6">
    <source>
        <dbReference type="ARBA" id="ARBA00022617"/>
    </source>
</evidence>